<protein>
    <recommendedName>
        <fullName evidence="4">Transmembrane protein</fullName>
    </recommendedName>
</protein>
<feature type="transmembrane region" description="Helical" evidence="1">
    <location>
        <begin position="487"/>
        <end position="509"/>
    </location>
</feature>
<organism evidence="2 3">
    <name type="scientific">Paramecium sonneborni</name>
    <dbReference type="NCBI Taxonomy" id="65129"/>
    <lineage>
        <taxon>Eukaryota</taxon>
        <taxon>Sar</taxon>
        <taxon>Alveolata</taxon>
        <taxon>Ciliophora</taxon>
        <taxon>Intramacronucleata</taxon>
        <taxon>Oligohymenophorea</taxon>
        <taxon>Peniculida</taxon>
        <taxon>Parameciidae</taxon>
        <taxon>Paramecium</taxon>
    </lineage>
</organism>
<evidence type="ECO:0008006" key="4">
    <source>
        <dbReference type="Google" id="ProtNLM"/>
    </source>
</evidence>
<keyword evidence="1" id="KW-1133">Transmembrane helix</keyword>
<sequence length="546" mass="64080">MFIFYLFTIAKFQRILEPQLTRINEHIQHTEYNTNIGQTLLLQYNSYPGVYEMQLNKVIDDESFEMMPNTTIDPFTLYDCYPYARRLVYQDLFLETFTTNSTNAYFTALFIENNYVYATRSDNHFVVMEIDFDGDTIKNFKKVKINKIPSIKQESDAHQIVCNSNYCIIFTLNDALLVNLISDQFTQLNLNNKQYPQHIHYCQKLQTLYAAYGREGIDVYLFNNNEDLQFLTNLNIEGNFLEVLTNEESTQLYLLNGDSGLLIYEIFSINQYEDTGITVNLKNIVSFDFYQKTFIFVANTDSGDPYAIEVFLDNNDYYFNRIYSKDMDIFDVYMGEHYAILIGQEIHRVIYHSIYNKYLNKIDVPLFFEDFGLENVEEFKVKNKKLYNQNAFDFEPFQKATIYYKQAFMVGISDNNINIFSIKSIFPWLQCRQPTTDTTHYSLIMNSTQCSAKESENDYSPFSQCVIYHNFTVIGKEIFFFEEDETFVIALGSILGGLIIFLLVLLLMCRRVLYQKLKNYTIMNEVPLKVEDIPLEPMPGENALVS</sequence>
<accession>A0A8S1LRB5</accession>
<evidence type="ECO:0000313" key="3">
    <source>
        <dbReference type="Proteomes" id="UP000692954"/>
    </source>
</evidence>
<dbReference type="Proteomes" id="UP000692954">
    <property type="component" value="Unassembled WGS sequence"/>
</dbReference>
<reference evidence="2" key="1">
    <citation type="submission" date="2021-01" db="EMBL/GenBank/DDBJ databases">
        <authorList>
            <consortium name="Genoscope - CEA"/>
            <person name="William W."/>
        </authorList>
    </citation>
    <scope>NUCLEOTIDE SEQUENCE</scope>
</reference>
<keyword evidence="3" id="KW-1185">Reference proteome</keyword>
<evidence type="ECO:0000313" key="2">
    <source>
        <dbReference type="EMBL" id="CAD8070580.1"/>
    </source>
</evidence>
<dbReference type="AlphaFoldDB" id="A0A8S1LRB5"/>
<dbReference type="EMBL" id="CAJJDN010000027">
    <property type="protein sequence ID" value="CAD8070580.1"/>
    <property type="molecule type" value="Genomic_DNA"/>
</dbReference>
<name>A0A8S1LRB5_9CILI</name>
<gene>
    <name evidence="2" type="ORF">PSON_ATCC_30995.1.T0270066</name>
</gene>
<evidence type="ECO:0000256" key="1">
    <source>
        <dbReference type="SAM" id="Phobius"/>
    </source>
</evidence>
<keyword evidence="1" id="KW-0812">Transmembrane</keyword>
<comment type="caution">
    <text evidence="2">The sequence shown here is derived from an EMBL/GenBank/DDBJ whole genome shotgun (WGS) entry which is preliminary data.</text>
</comment>
<proteinExistence type="predicted"/>
<keyword evidence="1" id="KW-0472">Membrane</keyword>